<dbReference type="InterPro" id="IPR036938">
    <property type="entry name" value="PAP2/HPO_sf"/>
</dbReference>
<dbReference type="PANTHER" id="PTHR14969:SF13">
    <property type="entry name" value="AT30094P"/>
    <property type="match status" value="1"/>
</dbReference>
<feature type="transmembrane region" description="Helical" evidence="1">
    <location>
        <begin position="205"/>
        <end position="227"/>
    </location>
</feature>
<organism evidence="3 4">
    <name type="scientific">Tsuneonella litorea</name>
    <dbReference type="NCBI Taxonomy" id="2976475"/>
    <lineage>
        <taxon>Bacteria</taxon>
        <taxon>Pseudomonadati</taxon>
        <taxon>Pseudomonadota</taxon>
        <taxon>Alphaproteobacteria</taxon>
        <taxon>Sphingomonadales</taxon>
        <taxon>Erythrobacteraceae</taxon>
        <taxon>Tsuneonella</taxon>
    </lineage>
</organism>
<feature type="transmembrane region" description="Helical" evidence="1">
    <location>
        <begin position="108"/>
        <end position="128"/>
    </location>
</feature>
<evidence type="ECO:0000259" key="2">
    <source>
        <dbReference type="SMART" id="SM00014"/>
    </source>
</evidence>
<evidence type="ECO:0000256" key="1">
    <source>
        <dbReference type="SAM" id="Phobius"/>
    </source>
</evidence>
<feature type="transmembrane region" description="Helical" evidence="1">
    <location>
        <begin position="78"/>
        <end position="101"/>
    </location>
</feature>
<feature type="domain" description="Phosphatidic acid phosphatase type 2/haloperoxidase" evidence="2">
    <location>
        <begin position="104"/>
        <end position="220"/>
    </location>
</feature>
<feature type="transmembrane region" description="Helical" evidence="1">
    <location>
        <begin position="178"/>
        <end position="199"/>
    </location>
</feature>
<proteinExistence type="predicted"/>
<protein>
    <submittedName>
        <fullName evidence="3">Phosphatase PAP2 family protein</fullName>
    </submittedName>
</protein>
<dbReference type="EMBL" id="JAOAMV010000010">
    <property type="protein sequence ID" value="MCT2560197.1"/>
    <property type="molecule type" value="Genomic_DNA"/>
</dbReference>
<dbReference type="Gene3D" id="1.20.144.10">
    <property type="entry name" value="Phosphatidic acid phosphatase type 2/haloperoxidase"/>
    <property type="match status" value="2"/>
</dbReference>
<dbReference type="SUPFAM" id="SSF48317">
    <property type="entry name" value="Acid phosphatase/Vanadium-dependent haloperoxidase"/>
    <property type="match status" value="1"/>
</dbReference>
<accession>A0A9X2W3R6</accession>
<keyword evidence="1" id="KW-1133">Transmembrane helix</keyword>
<dbReference type="InterPro" id="IPR000326">
    <property type="entry name" value="PAP2/HPO"/>
</dbReference>
<evidence type="ECO:0000313" key="3">
    <source>
        <dbReference type="EMBL" id="MCT2560197.1"/>
    </source>
</evidence>
<keyword evidence="4" id="KW-1185">Reference proteome</keyword>
<evidence type="ECO:0000313" key="4">
    <source>
        <dbReference type="Proteomes" id="UP001142648"/>
    </source>
</evidence>
<gene>
    <name evidence="3" type="ORF">N0B51_14535</name>
</gene>
<keyword evidence="1" id="KW-0472">Membrane</keyword>
<dbReference type="AlphaFoldDB" id="A0A9X2W3R6"/>
<dbReference type="SMART" id="SM00014">
    <property type="entry name" value="acidPPc"/>
    <property type="match status" value="1"/>
</dbReference>
<dbReference type="Proteomes" id="UP001142648">
    <property type="component" value="Unassembled WGS sequence"/>
</dbReference>
<reference evidence="3" key="1">
    <citation type="submission" date="2022-09" db="EMBL/GenBank/DDBJ databases">
        <title>The genome sequence of Tsuneonella sp. YG55.</title>
        <authorList>
            <person name="Liu Y."/>
        </authorList>
    </citation>
    <scope>NUCLEOTIDE SEQUENCE</scope>
    <source>
        <strain evidence="3">YG55</strain>
    </source>
</reference>
<sequence length="241" mass="25478">MSGKTSLEGIGPHRRDSFILLAFLAFAVVGFALIYLGSEVAEGDVFAIDKVILLGLRVKGDLATPIGPAWLKTAMVDFTSLGSTAVLTLITFLVAGYLVAIRKFAMSAFLVASIAVGAIVNFLIKLALARPRPELVPHLVTVNSASFPSGHSMSSATVYLTLAILLARSEDSRRVRSYLIACAILLTLLVGTSRVYLGVHWPSDVLAGWSVGAMWAAGCALAAKLFARRLGTGADLERATT</sequence>
<dbReference type="CDD" id="cd03392">
    <property type="entry name" value="PAP2_like_2"/>
    <property type="match status" value="1"/>
</dbReference>
<dbReference type="Pfam" id="PF01569">
    <property type="entry name" value="PAP2"/>
    <property type="match status" value="1"/>
</dbReference>
<feature type="transmembrane region" description="Helical" evidence="1">
    <location>
        <begin position="148"/>
        <end position="166"/>
    </location>
</feature>
<feature type="transmembrane region" description="Helical" evidence="1">
    <location>
        <begin position="18"/>
        <end position="36"/>
    </location>
</feature>
<comment type="caution">
    <text evidence="3">The sequence shown here is derived from an EMBL/GenBank/DDBJ whole genome shotgun (WGS) entry which is preliminary data.</text>
</comment>
<name>A0A9X2W3R6_9SPHN</name>
<keyword evidence="1" id="KW-0812">Transmembrane</keyword>
<dbReference type="RefSeq" id="WP_259963315.1">
    <property type="nucleotide sequence ID" value="NZ_JAOAMV010000010.1"/>
</dbReference>
<dbReference type="PANTHER" id="PTHR14969">
    <property type="entry name" value="SPHINGOSINE-1-PHOSPHATE PHOSPHOHYDROLASE"/>
    <property type="match status" value="1"/>
</dbReference>